<dbReference type="Gene3D" id="3.40.50.11220">
    <property type="match status" value="1"/>
</dbReference>
<dbReference type="InterPro" id="IPR038029">
    <property type="entry name" value="GbiG_N_sf"/>
</dbReference>
<dbReference type="InterPro" id="IPR021744">
    <property type="entry name" value="CbiG_N"/>
</dbReference>
<feature type="domain" description="CobE/GbiG C-terminal" evidence="1">
    <location>
        <begin position="126"/>
        <end position="241"/>
    </location>
</feature>
<reference evidence="4" key="1">
    <citation type="submission" date="2018-02" db="EMBL/GenBank/DDBJ databases">
        <authorList>
            <person name="O'Hara-Hanley K."/>
            <person name="Soby S."/>
        </authorList>
    </citation>
    <scope>NUCLEOTIDE SEQUENCE [LARGE SCALE GENOMIC DNA]</scope>
    <source>
        <strain evidence="4">MWU14-2602</strain>
    </source>
</reference>
<dbReference type="Pfam" id="PF01890">
    <property type="entry name" value="CbiG_C"/>
    <property type="match status" value="1"/>
</dbReference>
<evidence type="ECO:0000313" key="3">
    <source>
        <dbReference type="EMBL" id="POZ61520.1"/>
    </source>
</evidence>
<comment type="caution">
    <text evidence="3">The sequence shown here is derived from an EMBL/GenBank/DDBJ whole genome shotgun (WGS) entry which is preliminary data.</text>
</comment>
<protein>
    <submittedName>
        <fullName evidence="3">Cobalamin biosynthesis protein CbiG</fullName>
    </submittedName>
</protein>
<evidence type="ECO:0000259" key="1">
    <source>
        <dbReference type="Pfam" id="PF01890"/>
    </source>
</evidence>
<dbReference type="Gene3D" id="3.30.420.180">
    <property type="entry name" value="CobE/GbiG C-terminal domain"/>
    <property type="match status" value="1"/>
</dbReference>
<feature type="domain" description="Cobalamin synthesis G N-terminal" evidence="2">
    <location>
        <begin position="41"/>
        <end position="121"/>
    </location>
</feature>
<dbReference type="OrthoDB" id="9781023at2"/>
<dbReference type="InterPro" id="IPR002750">
    <property type="entry name" value="CobE/GbiG_C"/>
</dbReference>
<name>A0A2S5DEJ1_9NEIS</name>
<dbReference type="AlphaFoldDB" id="A0A2S5DEJ1"/>
<dbReference type="InterPro" id="IPR052553">
    <property type="entry name" value="CbiG_hydrolase"/>
</dbReference>
<dbReference type="GO" id="GO:0009236">
    <property type="term" value="P:cobalamin biosynthetic process"/>
    <property type="evidence" value="ECO:0007669"/>
    <property type="project" value="InterPro"/>
</dbReference>
<dbReference type="InterPro" id="IPR036518">
    <property type="entry name" value="CobE/GbiG_C_sf"/>
</dbReference>
<sequence>MSRAVWLVRAEALPLGQKLASALDARLYQPWLEADASGREQFRAAFHAHSHWVLVMASGIAVRYLDGLPQSKYSDPAVVVMDEAARFAIPLLSGHEGGANALAYEAARLTGAVPAVTTATEAIKPLMLGIGCRRGKSAEAIEQAVLQALAGRALSDVREVATIDLKADEAGLLAFCARHALPLRVIAREDVAARGWTGTPSDWVRRNVGVDGVCEPCALIASPRGRLIVPKTAVDGVTVAVVEDAPLSPTPLPRGERGLTQCVARVGHAIPASEAADKT</sequence>
<dbReference type="RefSeq" id="WP_103903218.1">
    <property type="nucleotide sequence ID" value="NZ_PQWB01000051.1"/>
</dbReference>
<keyword evidence="4" id="KW-1185">Reference proteome</keyword>
<gene>
    <name evidence="3" type="ORF">C2I19_13535</name>
</gene>
<dbReference type="EMBL" id="PQWB01000051">
    <property type="protein sequence ID" value="POZ61520.1"/>
    <property type="molecule type" value="Genomic_DNA"/>
</dbReference>
<evidence type="ECO:0000313" key="4">
    <source>
        <dbReference type="Proteomes" id="UP000237082"/>
    </source>
</evidence>
<dbReference type="SUPFAM" id="SSF159672">
    <property type="entry name" value="CbiG N-terminal domain-like"/>
    <property type="match status" value="1"/>
</dbReference>
<dbReference type="NCBIfam" id="NF005440">
    <property type="entry name" value="PRK07027.1-4"/>
    <property type="match status" value="1"/>
</dbReference>
<accession>A0A2S5DEJ1</accession>
<dbReference type="PANTHER" id="PTHR37477:SF1">
    <property type="entry name" value="COBALT-PRECORRIN-5A HYDROLASE"/>
    <property type="match status" value="1"/>
</dbReference>
<evidence type="ECO:0000259" key="2">
    <source>
        <dbReference type="Pfam" id="PF11760"/>
    </source>
</evidence>
<proteinExistence type="predicted"/>
<organism evidence="3 4">
    <name type="scientific">Chromobacterium alticapitis</name>
    <dbReference type="NCBI Taxonomy" id="2073169"/>
    <lineage>
        <taxon>Bacteria</taxon>
        <taxon>Pseudomonadati</taxon>
        <taxon>Pseudomonadota</taxon>
        <taxon>Betaproteobacteria</taxon>
        <taxon>Neisseriales</taxon>
        <taxon>Chromobacteriaceae</taxon>
        <taxon>Chromobacterium</taxon>
    </lineage>
</organism>
<dbReference type="Proteomes" id="UP000237082">
    <property type="component" value="Unassembled WGS sequence"/>
</dbReference>
<dbReference type="PANTHER" id="PTHR37477">
    <property type="entry name" value="COBALT-PRECORRIN-5A HYDROLASE"/>
    <property type="match status" value="1"/>
</dbReference>
<dbReference type="Pfam" id="PF11760">
    <property type="entry name" value="CbiG_N"/>
    <property type="match status" value="1"/>
</dbReference>